<evidence type="ECO:0000256" key="2">
    <source>
        <dbReference type="ARBA" id="ARBA00022490"/>
    </source>
</evidence>
<name>A0A7D4AMZ3_ACTVE</name>
<protein>
    <submittedName>
        <fullName evidence="6">Rod shape-determining protein MreB</fullName>
    </submittedName>
</protein>
<dbReference type="RefSeq" id="WP_173095143.1">
    <property type="nucleotide sequence ID" value="NZ_CP053892.1"/>
</dbReference>
<dbReference type="SUPFAM" id="SSF53067">
    <property type="entry name" value="Actin-like ATPase domain"/>
    <property type="match status" value="1"/>
</dbReference>
<keyword evidence="4" id="KW-0067">ATP-binding</keyword>
<comment type="subcellular location">
    <subcellularLocation>
        <location evidence="1">Cytoplasm</location>
    </subcellularLocation>
</comment>
<proteinExistence type="predicted"/>
<evidence type="ECO:0000313" key="7">
    <source>
        <dbReference type="Proteomes" id="UP000501240"/>
    </source>
</evidence>
<dbReference type="PANTHER" id="PTHR42749">
    <property type="entry name" value="CELL SHAPE-DETERMINING PROTEIN MREB"/>
    <property type="match status" value="1"/>
</dbReference>
<dbReference type="InterPro" id="IPR043129">
    <property type="entry name" value="ATPase_NBD"/>
</dbReference>
<dbReference type="GO" id="GO:0005737">
    <property type="term" value="C:cytoplasm"/>
    <property type="evidence" value="ECO:0007669"/>
    <property type="project" value="UniProtKB-SubCell"/>
</dbReference>
<keyword evidence="7" id="KW-1185">Reference proteome</keyword>
<dbReference type="Gene3D" id="3.30.420.40">
    <property type="match status" value="2"/>
</dbReference>
<sequence>MPLSSPWDAGAPGTGSPHGPRAALDLGSSRVRAGVPARELIIDRPASLPVSDGRRPPRPRRGDAEHLAVDGDAPRLRPIRHGMVADSRACAQLARRTLLEATGAARPREVVLAVPAAAGGADRRRAVAAVRAAAGCPVRLADAPLAAVAGAGRPFGDPLAQLVMDIGAEIIEMAVVVDGRVEHARSVQYLPDHAPGRARPWIPESVRDRSADELRRMLADLPARRRGPVRARGLLLTGGGALLPSLPGWLTTRLAMPVHIAPDPARATIRGLARLCLAPAAVRAAAAPRVH</sequence>
<dbReference type="InterPro" id="IPR056546">
    <property type="entry name" value="MreB_MamK-like"/>
</dbReference>
<organism evidence="6 7">
    <name type="scientific">Actinomadura verrucosospora</name>
    <dbReference type="NCBI Taxonomy" id="46165"/>
    <lineage>
        <taxon>Bacteria</taxon>
        <taxon>Bacillati</taxon>
        <taxon>Actinomycetota</taxon>
        <taxon>Actinomycetes</taxon>
        <taxon>Streptosporangiales</taxon>
        <taxon>Thermomonosporaceae</taxon>
        <taxon>Actinomadura</taxon>
    </lineage>
</organism>
<feature type="region of interest" description="Disordered" evidence="5">
    <location>
        <begin position="44"/>
        <end position="65"/>
    </location>
</feature>
<keyword evidence="2" id="KW-0963">Cytoplasm</keyword>
<evidence type="ECO:0000256" key="4">
    <source>
        <dbReference type="ARBA" id="ARBA00022840"/>
    </source>
</evidence>
<feature type="compositionally biased region" description="Basic and acidic residues" evidence="5">
    <location>
        <begin position="52"/>
        <end position="65"/>
    </location>
</feature>
<dbReference type="GO" id="GO:0005524">
    <property type="term" value="F:ATP binding"/>
    <property type="evidence" value="ECO:0007669"/>
    <property type="project" value="UniProtKB-KW"/>
</dbReference>
<gene>
    <name evidence="6" type="ORF">ACTIVE_2407</name>
</gene>
<evidence type="ECO:0000256" key="1">
    <source>
        <dbReference type="ARBA" id="ARBA00004496"/>
    </source>
</evidence>
<reference evidence="6 7" key="1">
    <citation type="submission" date="2020-05" db="EMBL/GenBank/DDBJ databases">
        <title>Actinomadura verrucosospora NRRL-B18236 (PFL_A860) Genome sequencing and assembly.</title>
        <authorList>
            <person name="Samborskyy M."/>
        </authorList>
    </citation>
    <scope>NUCLEOTIDE SEQUENCE [LARGE SCALE GENOMIC DNA]</scope>
    <source>
        <strain evidence="6 7">NRRL:B18236</strain>
    </source>
</reference>
<dbReference type="PANTHER" id="PTHR42749:SF1">
    <property type="entry name" value="CELL SHAPE-DETERMINING PROTEIN MREB"/>
    <property type="match status" value="1"/>
</dbReference>
<evidence type="ECO:0000256" key="5">
    <source>
        <dbReference type="SAM" id="MobiDB-lite"/>
    </source>
</evidence>
<evidence type="ECO:0000313" key="6">
    <source>
        <dbReference type="EMBL" id="QKG20769.1"/>
    </source>
</evidence>
<dbReference type="Pfam" id="PF06723">
    <property type="entry name" value="MreB_Mbl"/>
    <property type="match status" value="2"/>
</dbReference>
<feature type="region of interest" description="Disordered" evidence="5">
    <location>
        <begin position="1"/>
        <end position="28"/>
    </location>
</feature>
<dbReference type="Proteomes" id="UP000501240">
    <property type="component" value="Chromosome"/>
</dbReference>
<dbReference type="AlphaFoldDB" id="A0A7D4AMZ3"/>
<accession>A0A7D4AMZ3</accession>
<keyword evidence="3" id="KW-0547">Nucleotide-binding</keyword>
<evidence type="ECO:0000256" key="3">
    <source>
        <dbReference type="ARBA" id="ARBA00022741"/>
    </source>
</evidence>
<dbReference type="EMBL" id="CP053892">
    <property type="protein sequence ID" value="QKG20769.1"/>
    <property type="molecule type" value="Genomic_DNA"/>
</dbReference>